<evidence type="ECO:0000313" key="2">
    <source>
        <dbReference type="EMBL" id="GAA0680885.1"/>
    </source>
</evidence>
<organism evidence="2 3">
    <name type="scientific">Natronoarchaeum mannanilyticum</name>
    <dbReference type="NCBI Taxonomy" id="926360"/>
    <lineage>
        <taxon>Archaea</taxon>
        <taxon>Methanobacteriati</taxon>
        <taxon>Methanobacteriota</taxon>
        <taxon>Stenosarchaea group</taxon>
        <taxon>Halobacteria</taxon>
        <taxon>Halobacteriales</taxon>
        <taxon>Natronoarchaeaceae</taxon>
    </lineage>
</organism>
<dbReference type="EMBL" id="BAAADV010000007">
    <property type="protein sequence ID" value="GAA0680885.1"/>
    <property type="molecule type" value="Genomic_DNA"/>
</dbReference>
<protein>
    <submittedName>
        <fullName evidence="2">Uncharacterized protein</fullName>
    </submittedName>
</protein>
<keyword evidence="3" id="KW-1185">Reference proteome</keyword>
<keyword evidence="1" id="KW-0812">Transmembrane</keyword>
<dbReference type="AlphaFoldDB" id="A0AAV3TEC1"/>
<evidence type="ECO:0000313" key="3">
    <source>
        <dbReference type="Proteomes" id="UP001500420"/>
    </source>
</evidence>
<proteinExistence type="predicted"/>
<dbReference type="Proteomes" id="UP001500420">
    <property type="component" value="Unassembled WGS sequence"/>
</dbReference>
<keyword evidence="1" id="KW-1133">Transmembrane helix</keyword>
<gene>
    <name evidence="2" type="ORF">GCM10009020_32290</name>
</gene>
<feature type="transmembrane region" description="Helical" evidence="1">
    <location>
        <begin position="12"/>
        <end position="37"/>
    </location>
</feature>
<comment type="caution">
    <text evidence="2">The sequence shown here is derived from an EMBL/GenBank/DDBJ whole genome shotgun (WGS) entry which is preliminary data.</text>
</comment>
<evidence type="ECO:0000256" key="1">
    <source>
        <dbReference type="SAM" id="Phobius"/>
    </source>
</evidence>
<reference evidence="2 3" key="1">
    <citation type="journal article" date="2019" name="Int. J. Syst. Evol. Microbiol.">
        <title>The Global Catalogue of Microorganisms (GCM) 10K type strain sequencing project: providing services to taxonomists for standard genome sequencing and annotation.</title>
        <authorList>
            <consortium name="The Broad Institute Genomics Platform"/>
            <consortium name="The Broad Institute Genome Sequencing Center for Infectious Disease"/>
            <person name="Wu L."/>
            <person name="Ma J."/>
        </authorList>
    </citation>
    <scope>NUCLEOTIDE SEQUENCE [LARGE SCALE GENOMIC DNA]</scope>
    <source>
        <strain evidence="2 3">JCM 16328</strain>
    </source>
</reference>
<name>A0AAV3TEC1_9EURY</name>
<accession>A0AAV3TEC1</accession>
<sequence length="41" mass="4212">MELPSIYTPEGSFAYLLVVLVATLAAAIAFLAVFAGASLPL</sequence>
<dbReference type="RefSeq" id="WP_343775189.1">
    <property type="nucleotide sequence ID" value="NZ_BAAADV010000007.1"/>
</dbReference>
<keyword evidence="1" id="KW-0472">Membrane</keyword>